<sequence>MHFSMRHAWLRLVLIVFAICPATCCRVTIDNFPEVDRGSGSDLVTYVTQPDIRVPIWNVTKHVPDAISPGYYFVAPYTDLEKIADRLEYRPCEVGPSIYDGDGNLVWTGACLPQNRDRNVLDFRPYMVNGETRFSYITTWDLNQTASDRKGYATMYDGSYKELGRVQAREQAPIFNVHEFNVIENGNKALFLEVSFQAKSIYGNPSSTELTAGSDYYMDEGAFEIDLTTHNIDYEWWARGSGITADESYHQNHGDEQFWDYLHFNSVDKLPSGGYILSSRHASTIFITSATFAKPLMRLGGHKSDFMLDFGFSSQHNVKVVSDNDTTLVISFFDNASDDCGRQPDTSAFSSTKLVAVYKSQVPMTAKLIQQWNHPHSKLTRSRGGATVDSKTHSALTCWVRGGLITEHSSDGRLLFEGSFLSPRFSTYRAYKSTTWVGRPTEPPILKSFYYRTDDTENNSDPQHLIVSYVSWNGATEVKNWAFYGATNAEPWKFVPIGHKAKQGFETTFTSTGLWSYIKVEGLAADGSVIGQSQVEFITGFTDMAKLVGSPASSPPYLAPRPKTLVMFLLCQLVVLVAFIIRKRRTPRWRWPLRHPCPDWSEREDDMYLPAPLAKTF</sequence>
<name>A0A2P7YFP0_9PEZI</name>
<dbReference type="Pfam" id="PF14269">
    <property type="entry name" value="Arylsulfotran_2"/>
    <property type="match status" value="1"/>
</dbReference>
<evidence type="ECO:0000313" key="4">
    <source>
        <dbReference type="Proteomes" id="UP000243723"/>
    </source>
</evidence>
<dbReference type="PANTHER" id="PTHR35340">
    <property type="entry name" value="PQQ ENZYME REPEAT PROTEIN-RELATED"/>
    <property type="match status" value="1"/>
</dbReference>
<evidence type="ECO:0000256" key="2">
    <source>
        <dbReference type="SAM" id="SignalP"/>
    </source>
</evidence>
<dbReference type="PANTHER" id="PTHR35340:SF8">
    <property type="entry name" value="ASST-DOMAIN-CONTAINING PROTEIN"/>
    <property type="match status" value="1"/>
</dbReference>
<evidence type="ECO:0008006" key="5">
    <source>
        <dbReference type="Google" id="ProtNLM"/>
    </source>
</evidence>
<keyword evidence="1" id="KW-1133">Transmembrane helix</keyword>
<keyword evidence="2" id="KW-0732">Signal</keyword>
<accession>A0A2P7YFP0</accession>
<feature type="signal peptide" evidence="2">
    <location>
        <begin position="1"/>
        <end position="24"/>
    </location>
</feature>
<keyword evidence="1" id="KW-0812">Transmembrane</keyword>
<keyword evidence="1" id="KW-0472">Membrane</keyword>
<dbReference type="InterPro" id="IPR039535">
    <property type="entry name" value="ASST-like"/>
</dbReference>
<comment type="caution">
    <text evidence="3">The sequence shown here is derived from an EMBL/GenBank/DDBJ whole genome shotgun (WGS) entry which is preliminary data.</text>
</comment>
<organism evidence="3 4">
    <name type="scientific">Elsinoe australis</name>
    <dbReference type="NCBI Taxonomy" id="40998"/>
    <lineage>
        <taxon>Eukaryota</taxon>
        <taxon>Fungi</taxon>
        <taxon>Dikarya</taxon>
        <taxon>Ascomycota</taxon>
        <taxon>Pezizomycotina</taxon>
        <taxon>Dothideomycetes</taxon>
        <taxon>Dothideomycetidae</taxon>
        <taxon>Myriangiales</taxon>
        <taxon>Elsinoaceae</taxon>
        <taxon>Elsinoe</taxon>
    </lineage>
</organism>
<dbReference type="InterPro" id="IPR053143">
    <property type="entry name" value="Arylsulfate_ST"/>
</dbReference>
<dbReference type="STRING" id="40998.A0A2P7YFP0"/>
<evidence type="ECO:0000313" key="3">
    <source>
        <dbReference type="EMBL" id="PSK34771.1"/>
    </source>
</evidence>
<protein>
    <recommendedName>
        <fullName evidence="5">ASST-domain-containing protein</fullName>
    </recommendedName>
</protein>
<keyword evidence="4" id="KW-1185">Reference proteome</keyword>
<dbReference type="Proteomes" id="UP000243723">
    <property type="component" value="Unassembled WGS sequence"/>
</dbReference>
<evidence type="ECO:0000256" key="1">
    <source>
        <dbReference type="SAM" id="Phobius"/>
    </source>
</evidence>
<proteinExistence type="predicted"/>
<feature type="chain" id="PRO_5015154836" description="ASST-domain-containing protein" evidence="2">
    <location>
        <begin position="25"/>
        <end position="617"/>
    </location>
</feature>
<feature type="transmembrane region" description="Helical" evidence="1">
    <location>
        <begin position="564"/>
        <end position="581"/>
    </location>
</feature>
<gene>
    <name evidence="3" type="ORF">B9Z65_1354</name>
</gene>
<dbReference type="AlphaFoldDB" id="A0A2P7YFP0"/>
<dbReference type="EMBL" id="NHZQ01000445">
    <property type="protein sequence ID" value="PSK34771.1"/>
    <property type="molecule type" value="Genomic_DNA"/>
</dbReference>
<reference evidence="3 4" key="1">
    <citation type="submission" date="2017-05" db="EMBL/GenBank/DDBJ databases">
        <title>Draft genome sequence of Elsinoe australis.</title>
        <authorList>
            <person name="Cheng Q."/>
        </authorList>
    </citation>
    <scope>NUCLEOTIDE SEQUENCE [LARGE SCALE GENOMIC DNA]</scope>
    <source>
        <strain evidence="3 4">NL1</strain>
    </source>
</reference>
<dbReference type="OrthoDB" id="5427350at2759"/>